<dbReference type="RefSeq" id="XP_008874025.1">
    <property type="nucleotide sequence ID" value="XM_008875803.1"/>
</dbReference>
<evidence type="ECO:0000313" key="3">
    <source>
        <dbReference type="EMBL" id="ETV97317.1"/>
    </source>
</evidence>
<dbReference type="eggNOG" id="KOG1464">
    <property type="taxonomic scope" value="Eukaryota"/>
</dbReference>
<reference evidence="3" key="1">
    <citation type="submission" date="2013-12" db="EMBL/GenBank/DDBJ databases">
        <title>The Genome Sequence of Aphanomyces invadans NJM9701.</title>
        <authorList>
            <consortium name="The Broad Institute Genomics Platform"/>
            <person name="Russ C."/>
            <person name="Tyler B."/>
            <person name="van West P."/>
            <person name="Dieguez-Uribeondo J."/>
            <person name="Young S.K."/>
            <person name="Zeng Q."/>
            <person name="Gargeya S."/>
            <person name="Fitzgerald M."/>
            <person name="Abouelleil A."/>
            <person name="Alvarado L."/>
            <person name="Chapman S.B."/>
            <person name="Gainer-Dewar J."/>
            <person name="Goldberg J."/>
            <person name="Griggs A."/>
            <person name="Gujja S."/>
            <person name="Hansen M."/>
            <person name="Howarth C."/>
            <person name="Imamovic A."/>
            <person name="Ireland A."/>
            <person name="Larimer J."/>
            <person name="McCowan C."/>
            <person name="Murphy C."/>
            <person name="Pearson M."/>
            <person name="Poon T.W."/>
            <person name="Priest M."/>
            <person name="Roberts A."/>
            <person name="Saif S."/>
            <person name="Shea T."/>
            <person name="Sykes S."/>
            <person name="Wortman J."/>
            <person name="Nusbaum C."/>
            <person name="Birren B."/>
        </authorList>
    </citation>
    <scope>NUCLEOTIDE SEQUENCE [LARGE SCALE GENOMIC DNA]</scope>
    <source>
        <strain evidence="3">NJM9701</strain>
    </source>
</reference>
<evidence type="ECO:0000256" key="1">
    <source>
        <dbReference type="SAM" id="MobiDB-lite"/>
    </source>
</evidence>
<accession>A0A024TVE0</accession>
<proteinExistence type="predicted"/>
<feature type="region of interest" description="Disordered" evidence="1">
    <location>
        <begin position="1"/>
        <end position="27"/>
    </location>
</feature>
<feature type="domain" description="PCI" evidence="2">
    <location>
        <begin position="294"/>
        <end position="464"/>
    </location>
</feature>
<organism evidence="3">
    <name type="scientific">Aphanomyces invadans</name>
    <dbReference type="NCBI Taxonomy" id="157072"/>
    <lineage>
        <taxon>Eukaryota</taxon>
        <taxon>Sar</taxon>
        <taxon>Stramenopiles</taxon>
        <taxon>Oomycota</taxon>
        <taxon>Saprolegniomycetes</taxon>
        <taxon>Saprolegniales</taxon>
        <taxon>Verrucalvaceae</taxon>
        <taxon>Aphanomyces</taxon>
    </lineage>
</organism>
<name>A0A024TVE0_9STRA</name>
<dbReference type="GeneID" id="20086711"/>
<dbReference type="Pfam" id="PF01399">
    <property type="entry name" value="PCI"/>
    <property type="match status" value="1"/>
</dbReference>
<dbReference type="AlphaFoldDB" id="A0A024TVE0"/>
<gene>
    <name evidence="3" type="ORF">H310_09661</name>
</gene>
<dbReference type="InterPro" id="IPR050871">
    <property type="entry name" value="26S_Proteasome/COP9_Components"/>
</dbReference>
<dbReference type="Gene3D" id="1.25.40.570">
    <property type="match status" value="1"/>
</dbReference>
<dbReference type="SUPFAM" id="SSF48452">
    <property type="entry name" value="TPR-like"/>
    <property type="match status" value="1"/>
</dbReference>
<dbReference type="InterPro" id="IPR000717">
    <property type="entry name" value="PCI_dom"/>
</dbReference>
<dbReference type="PROSITE" id="PS50250">
    <property type="entry name" value="PCI"/>
    <property type="match status" value="1"/>
</dbReference>
<dbReference type="SMART" id="SM00088">
    <property type="entry name" value="PINT"/>
    <property type="match status" value="1"/>
</dbReference>
<evidence type="ECO:0000259" key="2">
    <source>
        <dbReference type="PROSITE" id="PS50250"/>
    </source>
</evidence>
<dbReference type="SMART" id="SM00753">
    <property type="entry name" value="PAM"/>
    <property type="match status" value="1"/>
</dbReference>
<dbReference type="SUPFAM" id="SSF46785">
    <property type="entry name" value="Winged helix' DNA-binding domain"/>
    <property type="match status" value="1"/>
</dbReference>
<dbReference type="InterPro" id="IPR011990">
    <property type="entry name" value="TPR-like_helical_dom_sf"/>
</dbReference>
<dbReference type="PANTHER" id="PTHR10678">
    <property type="entry name" value="26S PROTEASOME NON-ATPASE REGULATORY SUBUNIT 11/COP9 SIGNALOSOME COMPLEX SUBUNIT 2"/>
    <property type="match status" value="1"/>
</dbReference>
<dbReference type="InterPro" id="IPR036390">
    <property type="entry name" value="WH_DNA-bd_sf"/>
</dbReference>
<sequence>MSDDEDYEFEYSDNDDDVDMGDDENNPEVEMENKYYTAKGVRDENCTSSDQVEAAFEAVLDLDDMGESIWGFRALKQLIKWGIRHNELEKAMKHYEKLLHRIATSPGITRNMGEKGVNGVLDFVSAHPVVQNASTSSSSPSGDDGSWAILQQFYETTLATLQQKESRNERLWFKTNIKLGNLLFDQMEAVGTPKHTQLLRIVKELLASCESNAAASAADAALDDDSTGASIASSSKNDSQLLEVYALQIQLYTVQKDNKKLVELYEKALCVKPGVAHPRIVGVIRECGGKMHMMQGEWEKARNAFFEAFKNFDEAGEGRRLQALKYLVLANMLGDSKINVFDSQEAKPYEQDKEIVAMTQLADAFLNDDIKQFDSVLNRHRRSIMSDGFVKHYVDNLLRAIRSKVVLKVIKPYQVVRLAYIAMELNGIERQEVEHILAALVLDGKIEGRIDQVNGLFFLHPQTSDVKQVGALNEWTTSLEKLRRQLHDKHLPEAA</sequence>
<dbReference type="EMBL" id="KI913973">
    <property type="protein sequence ID" value="ETV97317.1"/>
    <property type="molecule type" value="Genomic_DNA"/>
</dbReference>
<dbReference type="VEuPathDB" id="FungiDB:H310_09661"/>
<dbReference type="STRING" id="157072.A0A024TVE0"/>
<protein>
    <recommendedName>
        <fullName evidence="2">PCI domain-containing protein</fullName>
    </recommendedName>
</protein>
<dbReference type="OrthoDB" id="194139at2759"/>